<comment type="caution">
    <text evidence="2">The sequence shown here is derived from an EMBL/GenBank/DDBJ whole genome shotgun (WGS) entry which is preliminary data.</text>
</comment>
<dbReference type="Gene3D" id="3.30.360.10">
    <property type="entry name" value="Dihydrodipicolinate Reductase, domain 2"/>
    <property type="match status" value="1"/>
</dbReference>
<dbReference type="PANTHER" id="PTHR42840:SF7">
    <property type="entry name" value="BINDING ROSSMANN FOLD OXIDOREDUCTASE, PUTATIVE (AFU_ORTHOLOGUE AFUA_4G10190)-RELATED"/>
    <property type="match status" value="1"/>
</dbReference>
<dbReference type="GO" id="GO:0016491">
    <property type="term" value="F:oxidoreductase activity"/>
    <property type="evidence" value="ECO:0007669"/>
    <property type="project" value="TreeGrafter"/>
</dbReference>
<accession>A0AAD4CDB1</accession>
<dbReference type="SUPFAM" id="SSF51735">
    <property type="entry name" value="NAD(P)-binding Rossmann-fold domains"/>
    <property type="match status" value="1"/>
</dbReference>
<dbReference type="Proteomes" id="UP001194746">
    <property type="component" value="Unassembled WGS sequence"/>
</dbReference>
<evidence type="ECO:0000313" key="2">
    <source>
        <dbReference type="EMBL" id="KAF9883652.1"/>
    </source>
</evidence>
<reference evidence="2" key="2">
    <citation type="submission" date="2020-02" db="EMBL/GenBank/DDBJ databases">
        <authorList>
            <person name="Gilchrist C.L.M."/>
            <person name="Chooi Y.-H."/>
        </authorList>
    </citation>
    <scope>NUCLEOTIDE SEQUENCE</scope>
    <source>
        <strain evidence="2">MST-FP2251</strain>
    </source>
</reference>
<dbReference type="PANTHER" id="PTHR42840">
    <property type="entry name" value="NAD(P)-BINDING ROSSMANN-FOLD SUPERFAMILY PROTEIN-RELATED"/>
    <property type="match status" value="1"/>
</dbReference>
<dbReference type="InterPro" id="IPR036291">
    <property type="entry name" value="NAD(P)-bd_dom_sf"/>
</dbReference>
<protein>
    <recommendedName>
        <fullName evidence="1">Gfo/Idh/MocA-like oxidoreductase N-terminal domain-containing protein</fullName>
    </recommendedName>
</protein>
<sequence>MEKATQQIVRIGIIGCGEITQVAHLPTLNLMSKFFKITFLCDVSQEALQFYQQRVVGGSLPAITINPEELCSSSEVDVVLIANSDEYHADHAILSLRNNKTVFLEKPAALNMRDMERIKVAQLDSSGTVMVGYMRRYASAFLEAIKLIGGLDKVVYARVRDIIGPNNLSAKESGCFPERFSDIKDSTIEDKTHRAKEIVSQAFNECQVPMTDQRARVWRLLGGLGSHDMSAMREALGMPEKVIGASLGLPIWSVLFQYPGFPLVYESGIDLNHRFDAHIEVYGIDKTIRLQFDTPYIKGLPTTIHVRETVNGIYQETVKRITYEDSYTQEFRELWELVVNGKEVKTTITDAEEDLKIFQMIMRAGFEGEK</sequence>
<evidence type="ECO:0000259" key="1">
    <source>
        <dbReference type="Pfam" id="PF01408"/>
    </source>
</evidence>
<proteinExistence type="predicted"/>
<dbReference type="InterPro" id="IPR000683">
    <property type="entry name" value="Gfo/Idh/MocA-like_OxRdtase_N"/>
</dbReference>
<organism evidence="2 3">
    <name type="scientific">Aspergillus nanangensis</name>
    <dbReference type="NCBI Taxonomy" id="2582783"/>
    <lineage>
        <taxon>Eukaryota</taxon>
        <taxon>Fungi</taxon>
        <taxon>Dikarya</taxon>
        <taxon>Ascomycota</taxon>
        <taxon>Pezizomycotina</taxon>
        <taxon>Eurotiomycetes</taxon>
        <taxon>Eurotiomycetidae</taxon>
        <taxon>Eurotiales</taxon>
        <taxon>Aspergillaceae</taxon>
        <taxon>Aspergillus</taxon>
        <taxon>Aspergillus subgen. Circumdati</taxon>
    </lineage>
</organism>
<gene>
    <name evidence="2" type="ORF">FE257_003086</name>
</gene>
<dbReference type="Pfam" id="PF01408">
    <property type="entry name" value="GFO_IDH_MocA"/>
    <property type="match status" value="1"/>
</dbReference>
<dbReference type="GO" id="GO:0000166">
    <property type="term" value="F:nucleotide binding"/>
    <property type="evidence" value="ECO:0007669"/>
    <property type="project" value="InterPro"/>
</dbReference>
<keyword evidence="3" id="KW-1185">Reference proteome</keyword>
<dbReference type="AlphaFoldDB" id="A0AAD4CDB1"/>
<dbReference type="GO" id="GO:0006740">
    <property type="term" value="P:NADPH regeneration"/>
    <property type="evidence" value="ECO:0007669"/>
    <property type="project" value="TreeGrafter"/>
</dbReference>
<dbReference type="EMBL" id="VCAU01000154">
    <property type="protein sequence ID" value="KAF9883652.1"/>
    <property type="molecule type" value="Genomic_DNA"/>
</dbReference>
<name>A0AAD4CDB1_ASPNN</name>
<reference evidence="2" key="1">
    <citation type="journal article" date="2019" name="Beilstein J. Org. Chem.">
        <title>Nanangenines: drimane sesquiterpenoids as the dominant metabolite cohort of a novel Australian fungus, Aspergillus nanangensis.</title>
        <authorList>
            <person name="Lacey H.J."/>
            <person name="Gilchrist C.L.M."/>
            <person name="Crombie A."/>
            <person name="Kalaitzis J.A."/>
            <person name="Vuong D."/>
            <person name="Rutledge P.J."/>
            <person name="Turner P."/>
            <person name="Pitt J.I."/>
            <person name="Lacey E."/>
            <person name="Chooi Y.H."/>
            <person name="Piggott A.M."/>
        </authorList>
    </citation>
    <scope>NUCLEOTIDE SEQUENCE</scope>
    <source>
        <strain evidence="2">MST-FP2251</strain>
    </source>
</reference>
<dbReference type="Gene3D" id="3.40.50.720">
    <property type="entry name" value="NAD(P)-binding Rossmann-like Domain"/>
    <property type="match status" value="1"/>
</dbReference>
<dbReference type="GO" id="GO:0005737">
    <property type="term" value="C:cytoplasm"/>
    <property type="evidence" value="ECO:0007669"/>
    <property type="project" value="TreeGrafter"/>
</dbReference>
<evidence type="ECO:0000313" key="3">
    <source>
        <dbReference type="Proteomes" id="UP001194746"/>
    </source>
</evidence>
<feature type="domain" description="Gfo/Idh/MocA-like oxidoreductase N-terminal" evidence="1">
    <location>
        <begin position="9"/>
        <end position="133"/>
    </location>
</feature>